<dbReference type="PANTHER" id="PTHR46289:SF14">
    <property type="entry name" value="DUF4371 DOMAIN-CONTAINING PROTEIN"/>
    <property type="match status" value="1"/>
</dbReference>
<sequence length="246" mass="27852">MRVNSIVVVIGARVIVPEITWVCRVATNATMYLRSAECIEFGNAMLCDHAASTNLSAQIMDATVHPKIRILRDQCELLGHTLTCEEEADLDWRELAMEMQQSLPDLPKAEMTAMELLTFIHHNELSLRIACTLPVTVASAERSFSKLKMIKTYLRSSMAQERLSGLAIISINHQVGSQLSYDEVIHYFASKKARRQEFYGKNSWMKEMAMVKGQSVFSGVLKLVHQHSASEELAWFSCERLQRISD</sequence>
<protein>
    <submittedName>
        <fullName evidence="2">Zinc finger MYM-type protein 1</fullName>
    </submittedName>
</protein>
<dbReference type="InterPro" id="IPR052958">
    <property type="entry name" value="IFN-induced_PKR_regulator"/>
</dbReference>
<proteinExistence type="predicted"/>
<organism evidence="2 3">
    <name type="scientific">Acipenser ruthenus</name>
    <name type="common">Sterlet sturgeon</name>
    <dbReference type="NCBI Taxonomy" id="7906"/>
    <lineage>
        <taxon>Eukaryota</taxon>
        <taxon>Metazoa</taxon>
        <taxon>Chordata</taxon>
        <taxon>Craniata</taxon>
        <taxon>Vertebrata</taxon>
        <taxon>Euteleostomi</taxon>
        <taxon>Actinopterygii</taxon>
        <taxon>Chondrostei</taxon>
        <taxon>Acipenseriformes</taxon>
        <taxon>Acipenseridae</taxon>
        <taxon>Acipenser</taxon>
    </lineage>
</organism>
<evidence type="ECO:0000313" key="3">
    <source>
        <dbReference type="Proteomes" id="UP000289886"/>
    </source>
</evidence>
<keyword evidence="3" id="KW-1185">Reference proteome</keyword>
<accession>A0A444U0H2</accession>
<dbReference type="EMBL" id="SCEB01215602">
    <property type="protein sequence ID" value="RXM28645.1"/>
    <property type="molecule type" value="Genomic_DNA"/>
</dbReference>
<dbReference type="GO" id="GO:0046983">
    <property type="term" value="F:protein dimerization activity"/>
    <property type="evidence" value="ECO:0007669"/>
    <property type="project" value="InterPro"/>
</dbReference>
<comment type="caution">
    <text evidence="2">The sequence shown here is derived from an EMBL/GenBank/DDBJ whole genome shotgun (WGS) entry which is preliminary data.</text>
</comment>
<reference evidence="2 3" key="1">
    <citation type="submission" date="2019-01" db="EMBL/GenBank/DDBJ databases">
        <title>Draft Genome and Complete Hox-Cluster Characterization of the Sterlet Sturgeon (Acipenser ruthenus).</title>
        <authorList>
            <person name="Wei Q."/>
        </authorList>
    </citation>
    <scope>NUCLEOTIDE SEQUENCE [LARGE SCALE GENOMIC DNA]</scope>
    <source>
        <strain evidence="2">WHYD16114868_AA</strain>
        <tissue evidence="2">Blood</tissue>
    </source>
</reference>
<dbReference type="Proteomes" id="UP000289886">
    <property type="component" value="Unassembled WGS sequence"/>
</dbReference>
<evidence type="ECO:0000313" key="2">
    <source>
        <dbReference type="EMBL" id="RXM28645.1"/>
    </source>
</evidence>
<dbReference type="InterPro" id="IPR008906">
    <property type="entry name" value="HATC_C_dom"/>
</dbReference>
<gene>
    <name evidence="2" type="ORF">EOD39_9543</name>
</gene>
<dbReference type="AlphaFoldDB" id="A0A444U0H2"/>
<evidence type="ECO:0000259" key="1">
    <source>
        <dbReference type="Pfam" id="PF05699"/>
    </source>
</evidence>
<feature type="domain" description="HAT C-terminal dimerisation" evidence="1">
    <location>
        <begin position="127"/>
        <end position="174"/>
    </location>
</feature>
<dbReference type="Pfam" id="PF05699">
    <property type="entry name" value="Dimer_Tnp_hAT"/>
    <property type="match status" value="1"/>
</dbReference>
<dbReference type="PANTHER" id="PTHR46289">
    <property type="entry name" value="52 KDA REPRESSOR OF THE INHIBITOR OF THE PROTEIN KINASE-LIKE PROTEIN-RELATED"/>
    <property type="match status" value="1"/>
</dbReference>
<name>A0A444U0H2_ACIRT</name>